<name>A0AAN8PFT1_POLSC</name>
<feature type="region of interest" description="Disordered" evidence="1">
    <location>
        <begin position="1"/>
        <end position="97"/>
    </location>
</feature>
<evidence type="ECO:0000313" key="2">
    <source>
        <dbReference type="EMBL" id="KAK6629792.1"/>
    </source>
</evidence>
<gene>
    <name evidence="2" type="ORF">RUM43_003610</name>
</gene>
<organism evidence="2 3">
    <name type="scientific">Polyplax serrata</name>
    <name type="common">Common mouse louse</name>
    <dbReference type="NCBI Taxonomy" id="468196"/>
    <lineage>
        <taxon>Eukaryota</taxon>
        <taxon>Metazoa</taxon>
        <taxon>Ecdysozoa</taxon>
        <taxon>Arthropoda</taxon>
        <taxon>Hexapoda</taxon>
        <taxon>Insecta</taxon>
        <taxon>Pterygota</taxon>
        <taxon>Neoptera</taxon>
        <taxon>Paraneoptera</taxon>
        <taxon>Psocodea</taxon>
        <taxon>Troctomorpha</taxon>
        <taxon>Phthiraptera</taxon>
        <taxon>Anoplura</taxon>
        <taxon>Polyplacidae</taxon>
        <taxon>Polyplax</taxon>
    </lineage>
</organism>
<feature type="compositionally biased region" description="Basic and acidic residues" evidence="1">
    <location>
        <begin position="14"/>
        <end position="23"/>
    </location>
</feature>
<protein>
    <submittedName>
        <fullName evidence="2">Uncharacterized protein</fullName>
    </submittedName>
</protein>
<accession>A0AAN8PFT1</accession>
<sequence length="134" mass="15084">MDDDPSNIRFLSQKVREKSEGTKMKRWNLRENGAVEQQKRKIKQNGKSKGPIFNKVLTQVEGKDPGSKNPPGKKAPRAPCYTLRPPSMSHGPAPQPERQQCSILLLVDSAFGTIRLPIWTSLLSNYPLIVFFVP</sequence>
<evidence type="ECO:0000256" key="1">
    <source>
        <dbReference type="SAM" id="MobiDB-lite"/>
    </source>
</evidence>
<reference evidence="2 3" key="1">
    <citation type="submission" date="2023-10" db="EMBL/GenBank/DDBJ databases">
        <title>Genomes of two closely related lineages of the louse Polyplax serrata with different host specificities.</title>
        <authorList>
            <person name="Martinu J."/>
            <person name="Tarabai H."/>
            <person name="Stefka J."/>
            <person name="Hypsa V."/>
        </authorList>
    </citation>
    <scope>NUCLEOTIDE SEQUENCE [LARGE SCALE GENOMIC DNA]</scope>
    <source>
        <strain evidence="2">HR10_N</strain>
    </source>
</reference>
<dbReference type="AlphaFoldDB" id="A0AAN8PFT1"/>
<comment type="caution">
    <text evidence="2">The sequence shown here is derived from an EMBL/GenBank/DDBJ whole genome shotgun (WGS) entry which is preliminary data.</text>
</comment>
<dbReference type="Proteomes" id="UP001372834">
    <property type="component" value="Unassembled WGS sequence"/>
</dbReference>
<dbReference type="EMBL" id="JAWJWE010000036">
    <property type="protein sequence ID" value="KAK6629792.1"/>
    <property type="molecule type" value="Genomic_DNA"/>
</dbReference>
<proteinExistence type="predicted"/>
<evidence type="ECO:0000313" key="3">
    <source>
        <dbReference type="Proteomes" id="UP001372834"/>
    </source>
</evidence>